<evidence type="ECO:0008006" key="3">
    <source>
        <dbReference type="Google" id="ProtNLM"/>
    </source>
</evidence>
<sequence>MNIKHLFSILAAGLFILTGCSEENEVVNPTPPDQGGTDDPTRREVLLTLKNNLVLKAPDTKAGEQIATAVENYIYSLDVYVFGSKEENGTYTFQELHYFRDEADIVTLPNGKAYSFNLTGDVNAGTTSGLLKLNKGLFIKLYCVANRSKLYKTDGDAVTLFDNFKSLEQSKPGMPDNVVTAGIPTEDEFKTLHTKLIDVTTDPPTADDVLESPLPMSGAYTTPLDLTDFGTSARTQIGLKLSRMVARFDVINDAEKSKFTVEKISMGRGQSAAQFFPIKTLVTDADKLITYPEREIDAENQQADDEAAGTTSLTQGAFYTYPSPKEDNGYLMLKGKYAVNKTESTDVSYKIPFQQMVNGVGTYIEVAYNHRYTIAITKADKYHLDFNLKVAEWDEPGDLDPYEPDNEFDKKTPVTLLAAESQDAYVMGDGRVSVLAANGSKFAFTMGSNTELEDELVYHSATAVKWLVKDEENSGPVTKAASQETKYVYKVDEAVLGNGKQEDIIIRLTNPASGMNKEIKVIATPGPVMSLTTVEGNYNKFDPLTLTATIYNVAAQTIKLHAVAETRIDPDSKAETTGSTATVKSGDTWLKADGPLTTAEGDYTLTLPTAKTPLPVTTTVTFASTASKGETVVKVVLKDPALKDLSQDDFKMGTRSDNTVNMTGGTGGSIPLVSLADVEGNSFTLTVSSPEGVDIATDGSWFETKAGNGSTQANGWKQTIITGKVKTAIGDVQTGGKITVTNKIDATDKYVVEVVTTKPAEVVVP</sequence>
<dbReference type="RefSeq" id="WP_186959290.1">
    <property type="nucleotide sequence ID" value="NZ_JACOOI010000009.1"/>
</dbReference>
<evidence type="ECO:0000313" key="2">
    <source>
        <dbReference type="Proteomes" id="UP000644010"/>
    </source>
</evidence>
<dbReference type="Proteomes" id="UP000644010">
    <property type="component" value="Unassembled WGS sequence"/>
</dbReference>
<dbReference type="EMBL" id="JACOOI010000009">
    <property type="protein sequence ID" value="MBC5643209.1"/>
    <property type="molecule type" value="Genomic_DNA"/>
</dbReference>
<reference evidence="1 2" key="1">
    <citation type="submission" date="2020-08" db="EMBL/GenBank/DDBJ databases">
        <title>Genome public.</title>
        <authorList>
            <person name="Liu C."/>
            <person name="Sun Q."/>
        </authorList>
    </citation>
    <scope>NUCLEOTIDE SEQUENCE [LARGE SCALE GENOMIC DNA]</scope>
    <source>
        <strain evidence="1 2">BX2</strain>
    </source>
</reference>
<protein>
    <recommendedName>
        <fullName evidence="3">Major fimbrial subunit protein N-terminal domain-containing protein</fullName>
    </recommendedName>
</protein>
<proteinExistence type="predicted"/>
<keyword evidence="2" id="KW-1185">Reference proteome</keyword>
<name>A0ABR7E299_9BACT</name>
<evidence type="ECO:0000313" key="1">
    <source>
        <dbReference type="EMBL" id="MBC5643209.1"/>
    </source>
</evidence>
<dbReference type="PROSITE" id="PS51257">
    <property type="entry name" value="PROKAR_LIPOPROTEIN"/>
    <property type="match status" value="1"/>
</dbReference>
<gene>
    <name evidence="1" type="ORF">H8S77_09955</name>
</gene>
<comment type="caution">
    <text evidence="1">The sequence shown here is derived from an EMBL/GenBank/DDBJ whole genome shotgun (WGS) entry which is preliminary data.</text>
</comment>
<organism evidence="1 2">
    <name type="scientific">Parabacteroides segnis</name>
    <dbReference type="NCBI Taxonomy" id="2763058"/>
    <lineage>
        <taxon>Bacteria</taxon>
        <taxon>Pseudomonadati</taxon>
        <taxon>Bacteroidota</taxon>
        <taxon>Bacteroidia</taxon>
        <taxon>Bacteroidales</taxon>
        <taxon>Tannerellaceae</taxon>
        <taxon>Parabacteroides</taxon>
    </lineage>
</organism>
<accession>A0ABR7E299</accession>